<accession>A0AAP0HY31</accession>
<comment type="caution">
    <text evidence="3">The sequence shown here is derived from an EMBL/GenBank/DDBJ whole genome shotgun (WGS) entry which is preliminary data.</text>
</comment>
<dbReference type="AlphaFoldDB" id="A0AAP0HY31"/>
<feature type="compositionally biased region" description="Low complexity" evidence="1">
    <location>
        <begin position="8"/>
        <end position="17"/>
    </location>
</feature>
<dbReference type="InterPro" id="IPR056636">
    <property type="entry name" value="DUF7734"/>
</dbReference>
<organism evidence="3 4">
    <name type="scientific">Stephania cephalantha</name>
    <dbReference type="NCBI Taxonomy" id="152367"/>
    <lineage>
        <taxon>Eukaryota</taxon>
        <taxon>Viridiplantae</taxon>
        <taxon>Streptophyta</taxon>
        <taxon>Embryophyta</taxon>
        <taxon>Tracheophyta</taxon>
        <taxon>Spermatophyta</taxon>
        <taxon>Magnoliopsida</taxon>
        <taxon>Ranunculales</taxon>
        <taxon>Menispermaceae</taxon>
        <taxon>Menispermoideae</taxon>
        <taxon>Cissampelideae</taxon>
        <taxon>Stephania</taxon>
    </lineage>
</organism>
<reference evidence="3 4" key="1">
    <citation type="submission" date="2024-01" db="EMBL/GenBank/DDBJ databases">
        <title>Genome assemblies of Stephania.</title>
        <authorList>
            <person name="Yang L."/>
        </authorList>
    </citation>
    <scope>NUCLEOTIDE SEQUENCE [LARGE SCALE GENOMIC DNA]</scope>
    <source>
        <strain evidence="3">JXDWG</strain>
        <tissue evidence="3">Leaf</tissue>
    </source>
</reference>
<proteinExistence type="predicted"/>
<dbReference type="Pfam" id="PF24869">
    <property type="entry name" value="DUF7734"/>
    <property type="match status" value="1"/>
</dbReference>
<feature type="region of interest" description="Disordered" evidence="1">
    <location>
        <begin position="1"/>
        <end position="30"/>
    </location>
</feature>
<gene>
    <name evidence="3" type="ORF">Scep_022742</name>
</gene>
<dbReference type="EMBL" id="JBBNAG010000009">
    <property type="protein sequence ID" value="KAK9105898.1"/>
    <property type="molecule type" value="Genomic_DNA"/>
</dbReference>
<evidence type="ECO:0000313" key="3">
    <source>
        <dbReference type="EMBL" id="KAK9105898.1"/>
    </source>
</evidence>
<evidence type="ECO:0000313" key="4">
    <source>
        <dbReference type="Proteomes" id="UP001419268"/>
    </source>
</evidence>
<evidence type="ECO:0000259" key="2">
    <source>
        <dbReference type="Pfam" id="PF24869"/>
    </source>
</evidence>
<dbReference type="PANTHER" id="PTHR36729:SF2">
    <property type="entry name" value="EXPRESSED PROTEIN"/>
    <property type="match status" value="1"/>
</dbReference>
<dbReference type="PANTHER" id="PTHR36729">
    <property type="entry name" value="EXPRESSED PROTEIN"/>
    <property type="match status" value="1"/>
</dbReference>
<keyword evidence="4" id="KW-1185">Reference proteome</keyword>
<name>A0AAP0HY31_9MAGN</name>
<feature type="domain" description="DUF7734" evidence="2">
    <location>
        <begin position="78"/>
        <end position="164"/>
    </location>
</feature>
<sequence>MATPSFKSSQLILSSTTPPSPPQIRPANGVTTPCKVLSSKEYRKTHHWMIVCAARRRLVRYDEDKEEDEFENNYDIVTLESYTEYKMNEALLVRAMVDNQEEQVLIFKGFSSSLSYGTSPDPSRSVLPAKAVITSIDRVKGPFDPSNVEYIEKGLTLDAFKTRLQPNVP</sequence>
<protein>
    <recommendedName>
        <fullName evidence="2">DUF7734 domain-containing protein</fullName>
    </recommendedName>
</protein>
<dbReference type="Proteomes" id="UP001419268">
    <property type="component" value="Unassembled WGS sequence"/>
</dbReference>
<dbReference type="GO" id="GO:0009507">
    <property type="term" value="C:chloroplast"/>
    <property type="evidence" value="ECO:0007669"/>
    <property type="project" value="TreeGrafter"/>
</dbReference>
<evidence type="ECO:0000256" key="1">
    <source>
        <dbReference type="SAM" id="MobiDB-lite"/>
    </source>
</evidence>